<dbReference type="EMBL" id="JABFTP020000042">
    <property type="protein sequence ID" value="KAL3271259.1"/>
    <property type="molecule type" value="Genomic_DNA"/>
</dbReference>
<name>A0ABD2MXU2_9CUCU</name>
<gene>
    <name evidence="1" type="ORF">HHI36_021750</name>
</gene>
<comment type="caution">
    <text evidence="1">The sequence shown here is derived from an EMBL/GenBank/DDBJ whole genome shotgun (WGS) entry which is preliminary data.</text>
</comment>
<dbReference type="InterPro" id="IPR032072">
    <property type="entry name" value="DUF4807"/>
</dbReference>
<dbReference type="Proteomes" id="UP001516400">
    <property type="component" value="Unassembled WGS sequence"/>
</dbReference>
<evidence type="ECO:0000313" key="2">
    <source>
        <dbReference type="Proteomes" id="UP001516400"/>
    </source>
</evidence>
<organism evidence="1 2">
    <name type="scientific">Cryptolaemus montrouzieri</name>
    <dbReference type="NCBI Taxonomy" id="559131"/>
    <lineage>
        <taxon>Eukaryota</taxon>
        <taxon>Metazoa</taxon>
        <taxon>Ecdysozoa</taxon>
        <taxon>Arthropoda</taxon>
        <taxon>Hexapoda</taxon>
        <taxon>Insecta</taxon>
        <taxon>Pterygota</taxon>
        <taxon>Neoptera</taxon>
        <taxon>Endopterygota</taxon>
        <taxon>Coleoptera</taxon>
        <taxon>Polyphaga</taxon>
        <taxon>Cucujiformia</taxon>
        <taxon>Coccinelloidea</taxon>
        <taxon>Coccinellidae</taxon>
        <taxon>Scymninae</taxon>
        <taxon>Scymnini</taxon>
        <taxon>Cryptolaemus</taxon>
    </lineage>
</organism>
<sequence length="234" mass="27604">MQVIHLLISDRKYIYDNSVITKYEMSSNEKTDIAIKERFRIPLEGPFVHYLLKELKRSEHYRSKFIKNMQNYLKDKSCLEIYLQPATKDLLDYSWNDRVYVMVREKSELDHALSWLSTLGGAFSALGDYFEKCAETAAKISINQLKLAIRLGDPQIAARCRLYFALSLIQRKRFKLAREIIYREYNEGLNAVVVDIRLLRMCKGIWAKLQYEHSLYVEQSKKCKIKKKLNSDVK</sequence>
<accession>A0ABD2MXU2</accession>
<protein>
    <submittedName>
        <fullName evidence="1">Uncharacterized protein</fullName>
    </submittedName>
</protein>
<evidence type="ECO:0000313" key="1">
    <source>
        <dbReference type="EMBL" id="KAL3271259.1"/>
    </source>
</evidence>
<dbReference type="PANTHER" id="PTHR36693:SF1">
    <property type="entry name" value="GH02722P"/>
    <property type="match status" value="1"/>
</dbReference>
<dbReference type="AlphaFoldDB" id="A0ABD2MXU2"/>
<dbReference type="Pfam" id="PF16065">
    <property type="entry name" value="DUF4807"/>
    <property type="match status" value="1"/>
</dbReference>
<proteinExistence type="predicted"/>
<reference evidence="1 2" key="1">
    <citation type="journal article" date="2021" name="BMC Biol.">
        <title>Horizontally acquired antibacterial genes associated with adaptive radiation of ladybird beetles.</title>
        <authorList>
            <person name="Li H.S."/>
            <person name="Tang X.F."/>
            <person name="Huang Y.H."/>
            <person name="Xu Z.Y."/>
            <person name="Chen M.L."/>
            <person name="Du X.Y."/>
            <person name="Qiu B.Y."/>
            <person name="Chen P.T."/>
            <person name="Zhang W."/>
            <person name="Slipinski A."/>
            <person name="Escalona H.E."/>
            <person name="Waterhouse R.M."/>
            <person name="Zwick A."/>
            <person name="Pang H."/>
        </authorList>
    </citation>
    <scope>NUCLEOTIDE SEQUENCE [LARGE SCALE GENOMIC DNA]</scope>
    <source>
        <strain evidence="1">SYSU2018</strain>
    </source>
</reference>
<keyword evidence="2" id="KW-1185">Reference proteome</keyword>
<dbReference type="PANTHER" id="PTHR36693">
    <property type="entry name" value="GH02722P"/>
    <property type="match status" value="1"/>
</dbReference>